<evidence type="ECO:0000256" key="11">
    <source>
        <dbReference type="ARBA" id="ARBA00023136"/>
    </source>
</evidence>
<dbReference type="Pfam" id="PF01554">
    <property type="entry name" value="MatE"/>
    <property type="match status" value="2"/>
</dbReference>
<reference evidence="14" key="1">
    <citation type="submission" date="2020-10" db="EMBL/GenBank/DDBJ databases">
        <authorList>
            <person name="Gilroy R."/>
        </authorList>
    </citation>
    <scope>NUCLEOTIDE SEQUENCE</scope>
    <source>
        <strain evidence="14">ChiSjej1B19-7085</strain>
    </source>
</reference>
<feature type="transmembrane region" description="Helical" evidence="13">
    <location>
        <begin position="157"/>
        <end position="180"/>
    </location>
</feature>
<keyword evidence="8 13" id="KW-0812">Transmembrane</keyword>
<feature type="transmembrane region" description="Helical" evidence="13">
    <location>
        <begin position="125"/>
        <end position="145"/>
    </location>
</feature>
<evidence type="ECO:0000256" key="3">
    <source>
        <dbReference type="ARBA" id="ARBA00010199"/>
    </source>
</evidence>
<dbReference type="GO" id="GO:0006811">
    <property type="term" value="P:monoatomic ion transport"/>
    <property type="evidence" value="ECO:0007669"/>
    <property type="project" value="UniProtKB-KW"/>
</dbReference>
<evidence type="ECO:0000256" key="5">
    <source>
        <dbReference type="ARBA" id="ARBA00022448"/>
    </source>
</evidence>
<evidence type="ECO:0000313" key="14">
    <source>
        <dbReference type="EMBL" id="HIR57943.1"/>
    </source>
</evidence>
<feature type="transmembrane region" description="Helical" evidence="13">
    <location>
        <begin position="348"/>
        <end position="368"/>
    </location>
</feature>
<dbReference type="Proteomes" id="UP000886785">
    <property type="component" value="Unassembled WGS sequence"/>
</dbReference>
<comment type="similarity">
    <text evidence="3">Belongs to the multi antimicrobial extrusion (MATE) (TC 2.A.66.1) family.</text>
</comment>
<keyword evidence="10" id="KW-0406">Ion transport</keyword>
<dbReference type="AlphaFoldDB" id="A0A9D1DS56"/>
<dbReference type="NCBIfam" id="TIGR00797">
    <property type="entry name" value="matE"/>
    <property type="match status" value="1"/>
</dbReference>
<dbReference type="InterPro" id="IPR050222">
    <property type="entry name" value="MATE_MdtK"/>
</dbReference>
<organism evidence="14 15">
    <name type="scientific">Candidatus Gallacutalibacter pullicola</name>
    <dbReference type="NCBI Taxonomy" id="2840830"/>
    <lineage>
        <taxon>Bacteria</taxon>
        <taxon>Bacillati</taxon>
        <taxon>Bacillota</taxon>
        <taxon>Clostridia</taxon>
        <taxon>Eubacteriales</taxon>
        <taxon>Candidatus Gallacutalibacter</taxon>
    </lineage>
</organism>
<evidence type="ECO:0000313" key="15">
    <source>
        <dbReference type="Proteomes" id="UP000886785"/>
    </source>
</evidence>
<keyword evidence="11 13" id="KW-0472">Membrane</keyword>
<dbReference type="GO" id="GO:0005886">
    <property type="term" value="C:plasma membrane"/>
    <property type="evidence" value="ECO:0007669"/>
    <property type="project" value="UniProtKB-SubCell"/>
</dbReference>
<evidence type="ECO:0000256" key="10">
    <source>
        <dbReference type="ARBA" id="ARBA00023065"/>
    </source>
</evidence>
<dbReference type="PANTHER" id="PTHR43298">
    <property type="entry name" value="MULTIDRUG RESISTANCE PROTEIN NORM-RELATED"/>
    <property type="match status" value="1"/>
</dbReference>
<evidence type="ECO:0000256" key="4">
    <source>
        <dbReference type="ARBA" id="ARBA00020268"/>
    </source>
</evidence>
<evidence type="ECO:0000256" key="13">
    <source>
        <dbReference type="SAM" id="Phobius"/>
    </source>
</evidence>
<dbReference type="InterPro" id="IPR048279">
    <property type="entry name" value="MdtK-like"/>
</dbReference>
<dbReference type="CDD" id="cd13137">
    <property type="entry name" value="MATE_NorM_like"/>
    <property type="match status" value="1"/>
</dbReference>
<gene>
    <name evidence="14" type="ORF">IAA54_09765</name>
</gene>
<reference evidence="14" key="2">
    <citation type="journal article" date="2021" name="PeerJ">
        <title>Extensive microbial diversity within the chicken gut microbiome revealed by metagenomics and culture.</title>
        <authorList>
            <person name="Gilroy R."/>
            <person name="Ravi A."/>
            <person name="Getino M."/>
            <person name="Pursley I."/>
            <person name="Horton D.L."/>
            <person name="Alikhan N.F."/>
            <person name="Baker D."/>
            <person name="Gharbi K."/>
            <person name="Hall N."/>
            <person name="Watson M."/>
            <person name="Adriaenssens E.M."/>
            <person name="Foster-Nyarko E."/>
            <person name="Jarju S."/>
            <person name="Secka A."/>
            <person name="Antonio M."/>
            <person name="Oren A."/>
            <person name="Chaudhuri R.R."/>
            <person name="La Ragione R."/>
            <person name="Hildebrand F."/>
            <person name="Pallen M.J."/>
        </authorList>
    </citation>
    <scope>NUCLEOTIDE SEQUENCE</scope>
    <source>
        <strain evidence="14">ChiSjej1B19-7085</strain>
    </source>
</reference>
<feature type="transmembrane region" description="Helical" evidence="13">
    <location>
        <begin position="380"/>
        <end position="400"/>
    </location>
</feature>
<sequence>MFSNKALRALILPLIVEQALAVTIGAADTVMVSSVGEAAVSGISLVDTINILLINIFTALATGGAVVSSQFLGKQDLERARRAAKQLIVAITALALIITVISLAFRPHILRLVFGQIEDDVMENAKTYFLLTALSYPFLALYNGGAALFRSMGNSKISMLTSLVMNIVNICGNAILIFIFNMGVAGAGTATLASRIIGAAIMMFLISRPSPSIYIDSFLHLGFDPGMIKNILRIGVPNGLESGVFQIGKVLVQSLVATFGTSAIAANAVANNIASMEVIPGVAIGNAMITVVGQCVGAKQFDEAKKLTWRLMRYAVASIGILNIFIFLLREPIAGFYNLSPETQELAILLFCYHGICGIFIWPFSFALPNALRGASDVKYTMVVSIVSIFLCRIASSYLLALTFGLGLFGVWIGMTIDWVFRSIFFIARFRSGAWQNKSRL</sequence>
<keyword evidence="9 13" id="KW-1133">Transmembrane helix</keyword>
<dbReference type="InterPro" id="IPR002528">
    <property type="entry name" value="MATE_fam"/>
</dbReference>
<comment type="caution">
    <text evidence="14">The sequence shown here is derived from an EMBL/GenBank/DDBJ whole genome shotgun (WGS) entry which is preliminary data.</text>
</comment>
<comment type="function">
    <text evidence="1">Multidrug efflux pump.</text>
</comment>
<evidence type="ECO:0000256" key="1">
    <source>
        <dbReference type="ARBA" id="ARBA00003408"/>
    </source>
</evidence>
<feature type="transmembrane region" description="Helical" evidence="13">
    <location>
        <begin position="311"/>
        <end position="328"/>
    </location>
</feature>
<evidence type="ECO:0000256" key="9">
    <source>
        <dbReference type="ARBA" id="ARBA00022989"/>
    </source>
</evidence>
<name>A0A9D1DS56_9FIRM</name>
<feature type="transmembrane region" description="Helical" evidence="13">
    <location>
        <begin position="45"/>
        <end position="67"/>
    </location>
</feature>
<feature type="transmembrane region" description="Helical" evidence="13">
    <location>
        <begin position="186"/>
        <end position="206"/>
    </location>
</feature>
<keyword evidence="5" id="KW-0813">Transport</keyword>
<evidence type="ECO:0000256" key="2">
    <source>
        <dbReference type="ARBA" id="ARBA00004651"/>
    </source>
</evidence>
<comment type="subcellular location">
    <subcellularLocation>
        <location evidence="2">Cell membrane</location>
        <topology evidence="2">Multi-pass membrane protein</topology>
    </subcellularLocation>
</comment>
<feature type="transmembrane region" description="Helical" evidence="13">
    <location>
        <begin position="87"/>
        <end position="105"/>
    </location>
</feature>
<dbReference type="PIRSF" id="PIRSF006603">
    <property type="entry name" value="DinF"/>
    <property type="match status" value="1"/>
</dbReference>
<proteinExistence type="inferred from homology"/>
<dbReference type="GO" id="GO:0015297">
    <property type="term" value="F:antiporter activity"/>
    <property type="evidence" value="ECO:0007669"/>
    <property type="project" value="UniProtKB-KW"/>
</dbReference>
<protein>
    <recommendedName>
        <fullName evidence="4">Probable multidrug resistance protein NorM</fullName>
    </recommendedName>
    <alternativeName>
        <fullName evidence="12">Multidrug-efflux transporter</fullName>
    </alternativeName>
</protein>
<keyword evidence="6" id="KW-0050">Antiport</keyword>
<evidence type="ECO:0000256" key="7">
    <source>
        <dbReference type="ARBA" id="ARBA00022475"/>
    </source>
</evidence>
<dbReference type="PANTHER" id="PTHR43298:SF2">
    <property type="entry name" value="FMN_FAD EXPORTER YEEO-RELATED"/>
    <property type="match status" value="1"/>
</dbReference>
<evidence type="ECO:0000256" key="8">
    <source>
        <dbReference type="ARBA" id="ARBA00022692"/>
    </source>
</evidence>
<evidence type="ECO:0000256" key="6">
    <source>
        <dbReference type="ARBA" id="ARBA00022449"/>
    </source>
</evidence>
<evidence type="ECO:0000256" key="12">
    <source>
        <dbReference type="ARBA" id="ARBA00031636"/>
    </source>
</evidence>
<accession>A0A9D1DS56</accession>
<feature type="transmembrane region" description="Helical" evidence="13">
    <location>
        <begin position="406"/>
        <end position="428"/>
    </location>
</feature>
<keyword evidence="7" id="KW-1003">Cell membrane</keyword>
<dbReference type="GO" id="GO:0042910">
    <property type="term" value="F:xenobiotic transmembrane transporter activity"/>
    <property type="evidence" value="ECO:0007669"/>
    <property type="project" value="InterPro"/>
</dbReference>
<dbReference type="EMBL" id="DVHF01000119">
    <property type="protein sequence ID" value="HIR57943.1"/>
    <property type="molecule type" value="Genomic_DNA"/>
</dbReference>